<dbReference type="GO" id="GO:0008168">
    <property type="term" value="F:methyltransferase activity"/>
    <property type="evidence" value="ECO:0007669"/>
    <property type="project" value="UniProtKB-KW"/>
</dbReference>
<evidence type="ECO:0000256" key="7">
    <source>
        <dbReference type="ARBA" id="ARBA00023194"/>
    </source>
</evidence>
<organism evidence="9">
    <name type="scientific">Amycolatopsis sp. FU40</name>
    <dbReference type="NCBI Taxonomy" id="2914159"/>
    <lineage>
        <taxon>Bacteria</taxon>
        <taxon>Bacillati</taxon>
        <taxon>Actinomycetota</taxon>
        <taxon>Actinomycetes</taxon>
        <taxon>Pseudonocardiales</taxon>
        <taxon>Pseudonocardiaceae</taxon>
        <taxon>Amycolatopsis</taxon>
    </lineage>
</organism>
<evidence type="ECO:0000256" key="4">
    <source>
        <dbReference type="ARBA" id="ARBA00022691"/>
    </source>
</evidence>
<dbReference type="InterPro" id="IPR008884">
    <property type="entry name" value="TylF_MeTrfase"/>
</dbReference>
<evidence type="ECO:0000313" key="9">
    <source>
        <dbReference type="EMBL" id="AEP40941.1"/>
    </source>
</evidence>
<proteinExistence type="inferred from homology"/>
<evidence type="ECO:0000256" key="6">
    <source>
        <dbReference type="ARBA" id="ARBA00022842"/>
    </source>
</evidence>
<evidence type="ECO:0000256" key="2">
    <source>
        <dbReference type="ARBA" id="ARBA00022603"/>
    </source>
</evidence>
<accession>G4XIN4</accession>
<reference evidence="9" key="1">
    <citation type="journal article" date="2011" name="Tetrahedron">
        <title>Biosynthesis of the Apoptolidins in Nocardiopsis sp. FU 40.</title>
        <authorList>
            <person name="Du Y."/>
            <person name="Derewacz D.K."/>
            <person name="Deguire S.M."/>
            <person name="Teske J."/>
            <person name="Ravel J."/>
            <person name="Sulikowski G.A."/>
            <person name="Bachmann B.O."/>
        </authorList>
    </citation>
    <scope>NUCLEOTIDE SEQUENCE</scope>
</reference>
<evidence type="ECO:0000256" key="8">
    <source>
        <dbReference type="ARBA" id="ARBA00060900"/>
    </source>
</evidence>
<comment type="similarity">
    <text evidence="8">Belongs to the methyltransferase TylF/MycF family.</text>
</comment>
<dbReference type="FunFam" id="3.40.50.150:FF:000331">
    <property type="entry name" value="Macrocin O-methyltransferase"/>
    <property type="match status" value="1"/>
</dbReference>
<dbReference type="EMBL" id="JF819834">
    <property type="protein sequence ID" value="AEP40941.1"/>
    <property type="molecule type" value="Genomic_DNA"/>
</dbReference>
<sequence>MENTGDGPEKGPKMEASGQLYLDLLEKVVTNMIYGDAPTPNAWVPETSFTREHRENGLDWPSTAHTMVGLKRIRNVRHCLEQALADGVAGDFIETGVWRGGVCIFARGILKAHGVSDRRVWLADSFEGIPDTGPDGHPMDQEMALHQSNEVLGVSMETVRDNFARYDLLDDQVQFLPGWFEDTLPTAPVEKLAVMRLDGDLYSSTMDALVNLYPKLSPGGFVIIDDYVIPACRKAVEEFRETEGIEDPLEAIDDYSVFWRRGA</sequence>
<dbReference type="Gene3D" id="3.40.50.150">
    <property type="entry name" value="Vaccinia Virus protein VP39"/>
    <property type="match status" value="1"/>
</dbReference>
<dbReference type="InterPro" id="IPR029063">
    <property type="entry name" value="SAM-dependent_MTases_sf"/>
</dbReference>
<evidence type="ECO:0000256" key="1">
    <source>
        <dbReference type="ARBA" id="ARBA00004792"/>
    </source>
</evidence>
<dbReference type="Pfam" id="PF05711">
    <property type="entry name" value="TylF"/>
    <property type="match status" value="1"/>
</dbReference>
<keyword evidence="4" id="KW-0949">S-adenosyl-L-methionine</keyword>
<keyword evidence="6" id="KW-0460">Magnesium</keyword>
<protein>
    <submittedName>
        <fullName evidence="9">Sugar O-methyltransferase</fullName>
    </submittedName>
</protein>
<dbReference type="PANTHER" id="PTHR40036:SF1">
    <property type="entry name" value="MACROCIN O-METHYLTRANSFERASE"/>
    <property type="match status" value="1"/>
</dbReference>
<keyword evidence="5" id="KW-0479">Metal-binding</keyword>
<dbReference type="GO" id="GO:0046872">
    <property type="term" value="F:metal ion binding"/>
    <property type="evidence" value="ECO:0007669"/>
    <property type="project" value="UniProtKB-KW"/>
</dbReference>
<evidence type="ECO:0000256" key="5">
    <source>
        <dbReference type="ARBA" id="ARBA00022723"/>
    </source>
</evidence>
<keyword evidence="7" id="KW-0045">Antibiotic biosynthesis</keyword>
<comment type="pathway">
    <text evidence="1">Antibiotic biosynthesis.</text>
</comment>
<dbReference type="GO" id="GO:0017000">
    <property type="term" value="P:antibiotic biosynthetic process"/>
    <property type="evidence" value="ECO:0007669"/>
    <property type="project" value="UniProtKB-KW"/>
</dbReference>
<name>G4XIN4_9PSEU</name>
<dbReference type="GO" id="GO:0032259">
    <property type="term" value="P:methylation"/>
    <property type="evidence" value="ECO:0007669"/>
    <property type="project" value="UniProtKB-KW"/>
</dbReference>
<gene>
    <name evidence="9" type="primary">apoM1</name>
</gene>
<dbReference type="SUPFAM" id="SSF53335">
    <property type="entry name" value="S-adenosyl-L-methionine-dependent methyltransferases"/>
    <property type="match status" value="1"/>
</dbReference>
<keyword evidence="3 9" id="KW-0808">Transferase</keyword>
<dbReference type="PANTHER" id="PTHR40036">
    <property type="entry name" value="MACROCIN O-METHYLTRANSFERASE"/>
    <property type="match status" value="1"/>
</dbReference>
<evidence type="ECO:0000256" key="3">
    <source>
        <dbReference type="ARBA" id="ARBA00022679"/>
    </source>
</evidence>
<keyword evidence="2 9" id="KW-0489">Methyltransferase</keyword>
<dbReference type="AlphaFoldDB" id="G4XIN4"/>